<dbReference type="Proteomes" id="UP001596403">
    <property type="component" value="Unassembled WGS sequence"/>
</dbReference>
<reference evidence="2" key="3">
    <citation type="submission" date="2024-09" db="EMBL/GenBank/DDBJ databases">
        <authorList>
            <person name="Sun Q."/>
            <person name="Mori K."/>
        </authorList>
    </citation>
    <scope>NUCLEOTIDE SEQUENCE</scope>
    <source>
        <strain evidence="2">NBRC 113428</strain>
    </source>
</reference>
<dbReference type="InterPro" id="IPR029058">
    <property type="entry name" value="AB_hydrolase_fold"/>
</dbReference>
<organism evidence="2 4">
    <name type="scientific">Sulfitobacter profundi</name>
    <dbReference type="NCBI Taxonomy" id="2679961"/>
    <lineage>
        <taxon>Bacteria</taxon>
        <taxon>Pseudomonadati</taxon>
        <taxon>Pseudomonadota</taxon>
        <taxon>Alphaproteobacteria</taxon>
        <taxon>Rhodobacterales</taxon>
        <taxon>Roseobacteraceae</taxon>
        <taxon>Sulfitobacter</taxon>
    </lineage>
</organism>
<keyword evidence="4" id="KW-1185">Reference proteome</keyword>
<dbReference type="InterPro" id="IPR002925">
    <property type="entry name" value="Dienelactn_hydro"/>
</dbReference>
<evidence type="ECO:0000313" key="2">
    <source>
        <dbReference type="EMBL" id="MFC6643298.1"/>
    </source>
</evidence>
<proteinExistence type="predicted"/>
<sequence length="371" mass="42233">MFQQLARRHDCKHIQKSLDRQERLAHNRIDFNHDTSAAFAVNELADQYSPDFDLTCWSINEGEQFYSPIFLPEPLEVTGNSVLFQSDITTSMIENNTFECVVTGSGSKEHAIVVFHHWYARNRYPKFAKFFASKGITVVEATLPYHFGRGSSDSAEDNFLSADIGRTVRAMRQAVVDGRKIVGWLHELGFAKISVVGMCIGGTVAGLIAAQDEKVDKAVLMVTPMSPADLVWTAETMKPLRERIEPNMSLEELRAAWSIISLNMHTFGLTRRGLEKMVILGEEDTIARPERSEWMIKFLQETGHSPELLRLGCGHSSIGVFPYNLVAAWKVLHFLKEWPTWQELWDARLLIGGIDLTEGPRKYRFFDHWRS</sequence>
<dbReference type="InterPro" id="IPR058111">
    <property type="entry name" value="RcgR-like"/>
</dbReference>
<protein>
    <submittedName>
        <fullName evidence="2">Alpha/beta hydrolase family protein</fullName>
        <ecNumber evidence="2">3.4.-.-</ecNumber>
    </submittedName>
</protein>
<evidence type="ECO:0000259" key="1">
    <source>
        <dbReference type="Pfam" id="PF01738"/>
    </source>
</evidence>
<accession>A0ABW1Z595</accession>
<gene>
    <name evidence="2" type="ORF">ACFQAU_17970</name>
    <name evidence="3" type="ORF">ACFQAU_18165</name>
</gene>
<dbReference type="EC" id="3.4.-.-" evidence="2"/>
<evidence type="ECO:0000313" key="3">
    <source>
        <dbReference type="EMBL" id="MFC6643334.1"/>
    </source>
</evidence>
<comment type="caution">
    <text evidence="2">The sequence shown here is derived from an EMBL/GenBank/DDBJ whole genome shotgun (WGS) entry which is preliminary data.</text>
</comment>
<reference evidence="2" key="1">
    <citation type="journal article" date="2014" name="Int. J. Syst. Evol. Microbiol.">
        <title>Complete genome of a new Firmicutes species belonging to the dominant human colonic microbiota ('Ruminococcus bicirculans') reveals two chromosomes and a selective capacity to utilize plant glucans.</title>
        <authorList>
            <consortium name="NISC Comparative Sequencing Program"/>
            <person name="Wegmann U."/>
            <person name="Louis P."/>
            <person name="Goesmann A."/>
            <person name="Henrissat B."/>
            <person name="Duncan S.H."/>
            <person name="Flint H.J."/>
        </authorList>
    </citation>
    <scope>NUCLEOTIDE SEQUENCE</scope>
    <source>
        <strain evidence="2">NBRC 113428</strain>
    </source>
</reference>
<dbReference type="SUPFAM" id="SSF53474">
    <property type="entry name" value="alpha/beta-Hydrolases"/>
    <property type="match status" value="1"/>
</dbReference>
<dbReference type="GO" id="GO:0016787">
    <property type="term" value="F:hydrolase activity"/>
    <property type="evidence" value="ECO:0007669"/>
    <property type="project" value="UniProtKB-KW"/>
</dbReference>
<reference evidence="4" key="2">
    <citation type="journal article" date="2019" name="Int. J. Syst. Evol. Microbiol.">
        <title>The Global Catalogue of Microorganisms (GCM) 10K type strain sequencing project: providing services to taxonomists for standard genome sequencing and annotation.</title>
        <authorList>
            <consortium name="The Broad Institute Genomics Platform"/>
            <consortium name="The Broad Institute Genome Sequencing Center for Infectious Disease"/>
            <person name="Wu L."/>
            <person name="Ma J."/>
        </authorList>
    </citation>
    <scope>NUCLEOTIDE SEQUENCE [LARGE SCALE GENOMIC DNA]</scope>
    <source>
        <strain evidence="4">NBRC 111368</strain>
    </source>
</reference>
<dbReference type="NCBIfam" id="NF047337">
    <property type="entry name" value="hydrolase_RcgR"/>
    <property type="match status" value="1"/>
</dbReference>
<keyword evidence="2" id="KW-0378">Hydrolase</keyword>
<dbReference type="EMBL" id="JBHSWA010000002">
    <property type="protein sequence ID" value="MFC6643334.1"/>
    <property type="molecule type" value="Genomic_DNA"/>
</dbReference>
<name>A0ABW1Z595_9RHOB</name>
<dbReference type="Gene3D" id="3.40.50.1820">
    <property type="entry name" value="alpha/beta hydrolase"/>
    <property type="match status" value="1"/>
</dbReference>
<dbReference type="Pfam" id="PF01738">
    <property type="entry name" value="DLH"/>
    <property type="match status" value="1"/>
</dbReference>
<dbReference type="EMBL" id="JBHSWA010000002">
    <property type="protein sequence ID" value="MFC6643298.1"/>
    <property type="molecule type" value="Genomic_DNA"/>
</dbReference>
<evidence type="ECO:0000313" key="4">
    <source>
        <dbReference type="Proteomes" id="UP001596403"/>
    </source>
</evidence>
<dbReference type="RefSeq" id="WP_132446707.1">
    <property type="nucleotide sequence ID" value="NZ_JBHSWA010000002.1"/>
</dbReference>
<feature type="domain" description="Dienelactone hydrolase" evidence="1">
    <location>
        <begin position="103"/>
        <end position="220"/>
    </location>
</feature>